<organism evidence="14 15">
    <name type="scientific">Siminovitchia thermophila</name>
    <dbReference type="NCBI Taxonomy" id="1245522"/>
    <lineage>
        <taxon>Bacteria</taxon>
        <taxon>Bacillati</taxon>
        <taxon>Bacillota</taxon>
        <taxon>Bacilli</taxon>
        <taxon>Bacillales</taxon>
        <taxon>Bacillaceae</taxon>
        <taxon>Siminovitchia</taxon>
    </lineage>
</organism>
<dbReference type="Proteomes" id="UP000823485">
    <property type="component" value="Unassembled WGS sequence"/>
</dbReference>
<evidence type="ECO:0000256" key="3">
    <source>
        <dbReference type="ARBA" id="ARBA00022737"/>
    </source>
</evidence>
<keyword evidence="8" id="KW-0267">Excision nuclease</keyword>
<dbReference type="PANTHER" id="PTHR43152">
    <property type="entry name" value="UVRABC SYSTEM PROTEIN A"/>
    <property type="match status" value="1"/>
</dbReference>
<keyword evidence="6" id="KW-0228">DNA excision</keyword>
<evidence type="ECO:0000256" key="7">
    <source>
        <dbReference type="ARBA" id="ARBA00022840"/>
    </source>
</evidence>
<evidence type="ECO:0000256" key="11">
    <source>
        <dbReference type="ARBA" id="ARBA00038000"/>
    </source>
</evidence>
<evidence type="ECO:0000256" key="8">
    <source>
        <dbReference type="ARBA" id="ARBA00022881"/>
    </source>
</evidence>
<proteinExistence type="inferred from homology"/>
<evidence type="ECO:0000256" key="10">
    <source>
        <dbReference type="ARBA" id="ARBA00023204"/>
    </source>
</evidence>
<evidence type="ECO:0000313" key="14">
    <source>
        <dbReference type="EMBL" id="MBM7716253.1"/>
    </source>
</evidence>
<evidence type="ECO:0000256" key="6">
    <source>
        <dbReference type="ARBA" id="ARBA00022769"/>
    </source>
</evidence>
<dbReference type="Gene3D" id="3.40.50.300">
    <property type="entry name" value="P-loop containing nucleotide triphosphate hydrolases"/>
    <property type="match status" value="1"/>
</dbReference>
<evidence type="ECO:0000256" key="4">
    <source>
        <dbReference type="ARBA" id="ARBA00022741"/>
    </source>
</evidence>
<evidence type="ECO:0000313" key="15">
    <source>
        <dbReference type="Proteomes" id="UP000823485"/>
    </source>
</evidence>
<protein>
    <recommendedName>
        <fullName evidence="12">UvrABC system protein A</fullName>
    </recommendedName>
    <alternativeName>
        <fullName evidence="13">Excinuclease ABC subunit A</fullName>
    </alternativeName>
</protein>
<keyword evidence="2" id="KW-0963">Cytoplasm</keyword>
<name>A0ABS2R9E8_9BACI</name>
<sequence length="58" mass="6479">MNTIDMIKQAGWIIDLGPGGGKKGGEIMFAGTPYDFTTKSNSLTAQYIRKDFQQRDEH</sequence>
<reference evidence="14 15" key="1">
    <citation type="submission" date="2021-01" db="EMBL/GenBank/DDBJ databases">
        <title>Genomic Encyclopedia of Type Strains, Phase IV (KMG-IV): sequencing the most valuable type-strain genomes for metagenomic binning, comparative biology and taxonomic classification.</title>
        <authorList>
            <person name="Goeker M."/>
        </authorList>
    </citation>
    <scope>NUCLEOTIDE SEQUENCE [LARGE SCALE GENOMIC DNA]</scope>
    <source>
        <strain evidence="14 15">DSM 105453</strain>
    </source>
</reference>
<accession>A0ABS2R9E8</accession>
<comment type="similarity">
    <text evidence="11">Belongs to the ABC transporter superfamily. UvrA family.</text>
</comment>
<keyword evidence="9" id="KW-0238">DNA-binding</keyword>
<dbReference type="InterPro" id="IPR027417">
    <property type="entry name" value="P-loop_NTPase"/>
</dbReference>
<keyword evidence="15" id="KW-1185">Reference proteome</keyword>
<comment type="subcellular location">
    <subcellularLocation>
        <location evidence="1">Cytoplasm</location>
    </subcellularLocation>
</comment>
<keyword evidence="4" id="KW-0547">Nucleotide-binding</keyword>
<keyword evidence="7" id="KW-0067">ATP-binding</keyword>
<evidence type="ECO:0000256" key="13">
    <source>
        <dbReference type="ARBA" id="ARBA00042156"/>
    </source>
</evidence>
<evidence type="ECO:0000256" key="1">
    <source>
        <dbReference type="ARBA" id="ARBA00004496"/>
    </source>
</evidence>
<evidence type="ECO:0000256" key="9">
    <source>
        <dbReference type="ARBA" id="ARBA00023125"/>
    </source>
</evidence>
<evidence type="ECO:0000256" key="5">
    <source>
        <dbReference type="ARBA" id="ARBA00022763"/>
    </source>
</evidence>
<keyword evidence="5" id="KW-0227">DNA damage</keyword>
<gene>
    <name evidence="14" type="ORF">JOC94_003273</name>
</gene>
<keyword evidence="10" id="KW-0234">DNA repair</keyword>
<dbReference type="PANTHER" id="PTHR43152:SF3">
    <property type="entry name" value="UVRABC SYSTEM PROTEIN A"/>
    <property type="match status" value="1"/>
</dbReference>
<evidence type="ECO:0000256" key="2">
    <source>
        <dbReference type="ARBA" id="ARBA00022490"/>
    </source>
</evidence>
<evidence type="ECO:0000256" key="12">
    <source>
        <dbReference type="ARBA" id="ARBA00039316"/>
    </source>
</evidence>
<comment type="caution">
    <text evidence="14">The sequence shown here is derived from an EMBL/GenBank/DDBJ whole genome shotgun (WGS) entry which is preliminary data.</text>
</comment>
<keyword evidence="3" id="KW-0677">Repeat</keyword>
<dbReference type="EMBL" id="JAFBFH010000024">
    <property type="protein sequence ID" value="MBM7716253.1"/>
    <property type="molecule type" value="Genomic_DNA"/>
</dbReference>